<comment type="catalytic activity">
    <reaction evidence="17">
        <text>L-threonyl-[protein] + ATP = O-phospho-L-threonyl-[protein] + ADP + H(+)</text>
        <dbReference type="Rhea" id="RHEA:46608"/>
        <dbReference type="Rhea" id="RHEA-COMP:11060"/>
        <dbReference type="Rhea" id="RHEA-COMP:11605"/>
        <dbReference type="ChEBI" id="CHEBI:15378"/>
        <dbReference type="ChEBI" id="CHEBI:30013"/>
        <dbReference type="ChEBI" id="CHEBI:30616"/>
        <dbReference type="ChEBI" id="CHEBI:61977"/>
        <dbReference type="ChEBI" id="CHEBI:456216"/>
        <dbReference type="EC" id="2.7.11.1"/>
    </reaction>
</comment>
<dbReference type="GO" id="GO:0051707">
    <property type="term" value="P:response to other organism"/>
    <property type="evidence" value="ECO:0007669"/>
    <property type="project" value="UniProtKB-ARBA"/>
</dbReference>
<dbReference type="FunFam" id="3.80.10.10:FF:000095">
    <property type="entry name" value="LRR receptor-like serine/threonine-protein kinase GSO1"/>
    <property type="match status" value="1"/>
</dbReference>
<dbReference type="Proteomes" id="UP001161247">
    <property type="component" value="Chromosome 7"/>
</dbReference>
<evidence type="ECO:0000256" key="1">
    <source>
        <dbReference type="ARBA" id="ARBA00004479"/>
    </source>
</evidence>
<dbReference type="Pfam" id="PF07714">
    <property type="entry name" value="PK_Tyr_Ser-Thr"/>
    <property type="match status" value="1"/>
</dbReference>
<dbReference type="EC" id="2.7.11.1" evidence="2"/>
<dbReference type="InterPro" id="IPR021720">
    <property type="entry name" value="Malectin_dom"/>
</dbReference>
<dbReference type="Pfam" id="PF11721">
    <property type="entry name" value="Malectin"/>
    <property type="match status" value="1"/>
</dbReference>
<evidence type="ECO:0000313" key="22">
    <source>
        <dbReference type="EMBL" id="CAI9113452.1"/>
    </source>
</evidence>
<feature type="transmembrane region" description="Helical" evidence="20">
    <location>
        <begin position="12"/>
        <end position="38"/>
    </location>
</feature>
<keyword evidence="16" id="KW-0325">Glycoprotein</keyword>
<evidence type="ECO:0000256" key="6">
    <source>
        <dbReference type="ARBA" id="ARBA00022679"/>
    </source>
</evidence>
<comment type="subcellular location">
    <subcellularLocation>
        <location evidence="1">Membrane</location>
        <topology evidence="1">Single-pass type I membrane protein</topology>
    </subcellularLocation>
</comment>
<evidence type="ECO:0000256" key="10">
    <source>
        <dbReference type="ARBA" id="ARBA00022741"/>
    </source>
</evidence>
<evidence type="ECO:0000256" key="2">
    <source>
        <dbReference type="ARBA" id="ARBA00012513"/>
    </source>
</evidence>
<keyword evidence="14 20" id="KW-0472">Membrane</keyword>
<gene>
    <name evidence="22" type="ORF">OLC1_LOCUS20468</name>
</gene>
<keyword evidence="4" id="KW-0597">Phosphoprotein</keyword>
<keyword evidence="7 20" id="KW-0812">Transmembrane</keyword>
<reference evidence="22" key="1">
    <citation type="submission" date="2023-03" db="EMBL/GenBank/DDBJ databases">
        <authorList>
            <person name="Julca I."/>
        </authorList>
    </citation>
    <scope>NUCLEOTIDE SEQUENCE</scope>
</reference>
<dbReference type="InterPro" id="IPR000719">
    <property type="entry name" value="Prot_kinase_dom"/>
</dbReference>
<feature type="compositionally biased region" description="Acidic residues" evidence="19">
    <location>
        <begin position="1064"/>
        <end position="1073"/>
    </location>
</feature>
<evidence type="ECO:0000256" key="11">
    <source>
        <dbReference type="ARBA" id="ARBA00022777"/>
    </source>
</evidence>
<keyword evidence="23" id="KW-1185">Reference proteome</keyword>
<protein>
    <recommendedName>
        <fullName evidence="2">non-specific serine/threonine protein kinase</fullName>
        <ecNumber evidence="2">2.7.11.1</ecNumber>
    </recommendedName>
</protein>
<keyword evidence="3" id="KW-0723">Serine/threonine-protein kinase</keyword>
<dbReference type="PROSITE" id="PS50011">
    <property type="entry name" value="PROTEIN_KINASE_DOM"/>
    <property type="match status" value="1"/>
</dbReference>
<dbReference type="PROSITE" id="PS51257">
    <property type="entry name" value="PROKAR_LIPOPROTEIN"/>
    <property type="match status" value="1"/>
</dbReference>
<evidence type="ECO:0000256" key="12">
    <source>
        <dbReference type="ARBA" id="ARBA00022840"/>
    </source>
</evidence>
<dbReference type="GO" id="GO:0016020">
    <property type="term" value="C:membrane"/>
    <property type="evidence" value="ECO:0007669"/>
    <property type="project" value="UniProtKB-SubCell"/>
</dbReference>
<evidence type="ECO:0000256" key="13">
    <source>
        <dbReference type="ARBA" id="ARBA00022989"/>
    </source>
</evidence>
<evidence type="ECO:0000313" key="23">
    <source>
        <dbReference type="Proteomes" id="UP001161247"/>
    </source>
</evidence>
<evidence type="ECO:0000256" key="5">
    <source>
        <dbReference type="ARBA" id="ARBA00022614"/>
    </source>
</evidence>
<dbReference type="InterPro" id="IPR032675">
    <property type="entry name" value="LRR_dom_sf"/>
</dbReference>
<dbReference type="GO" id="GO:0004674">
    <property type="term" value="F:protein serine/threonine kinase activity"/>
    <property type="evidence" value="ECO:0007669"/>
    <property type="project" value="UniProtKB-KW"/>
</dbReference>
<evidence type="ECO:0000256" key="14">
    <source>
        <dbReference type="ARBA" id="ARBA00023136"/>
    </source>
</evidence>
<feature type="compositionally biased region" description="Polar residues" evidence="19">
    <location>
        <begin position="1044"/>
        <end position="1060"/>
    </location>
</feature>
<evidence type="ECO:0000256" key="3">
    <source>
        <dbReference type="ARBA" id="ARBA00022527"/>
    </source>
</evidence>
<dbReference type="Gene3D" id="2.60.120.430">
    <property type="entry name" value="Galactose-binding lectin"/>
    <property type="match status" value="1"/>
</dbReference>
<feature type="transmembrane region" description="Helical" evidence="20">
    <location>
        <begin position="691"/>
        <end position="717"/>
    </location>
</feature>
<dbReference type="Gene3D" id="1.10.510.10">
    <property type="entry name" value="Transferase(Phosphotransferase) domain 1"/>
    <property type="match status" value="1"/>
</dbReference>
<feature type="domain" description="Protein kinase" evidence="21">
    <location>
        <begin position="748"/>
        <end position="1033"/>
    </location>
</feature>
<evidence type="ECO:0000256" key="20">
    <source>
        <dbReference type="SAM" id="Phobius"/>
    </source>
</evidence>
<dbReference type="InterPro" id="IPR001245">
    <property type="entry name" value="Ser-Thr/Tyr_kinase_cat_dom"/>
</dbReference>
<dbReference type="AlphaFoldDB" id="A0AAV1E2B7"/>
<dbReference type="GO" id="GO:0006952">
    <property type="term" value="P:defense response"/>
    <property type="evidence" value="ECO:0007669"/>
    <property type="project" value="UniProtKB-ARBA"/>
</dbReference>
<dbReference type="InterPro" id="IPR051824">
    <property type="entry name" value="LRR_Rcpt-Like_S/T_Kinase"/>
</dbReference>
<evidence type="ECO:0000256" key="7">
    <source>
        <dbReference type="ARBA" id="ARBA00022692"/>
    </source>
</evidence>
<feature type="region of interest" description="Disordered" evidence="19">
    <location>
        <begin position="1038"/>
        <end position="1073"/>
    </location>
</feature>
<comment type="catalytic activity">
    <reaction evidence="18">
        <text>L-seryl-[protein] + ATP = O-phospho-L-seryl-[protein] + ADP + H(+)</text>
        <dbReference type="Rhea" id="RHEA:17989"/>
        <dbReference type="Rhea" id="RHEA-COMP:9863"/>
        <dbReference type="Rhea" id="RHEA-COMP:11604"/>
        <dbReference type="ChEBI" id="CHEBI:15378"/>
        <dbReference type="ChEBI" id="CHEBI:29999"/>
        <dbReference type="ChEBI" id="CHEBI:30616"/>
        <dbReference type="ChEBI" id="CHEBI:83421"/>
        <dbReference type="ChEBI" id="CHEBI:456216"/>
        <dbReference type="EC" id="2.7.11.1"/>
    </reaction>
</comment>
<dbReference type="SMART" id="SM00369">
    <property type="entry name" value="LRR_TYP"/>
    <property type="match status" value="5"/>
</dbReference>
<dbReference type="GO" id="GO:0005524">
    <property type="term" value="F:ATP binding"/>
    <property type="evidence" value="ECO:0007669"/>
    <property type="project" value="UniProtKB-KW"/>
</dbReference>
<evidence type="ECO:0000256" key="16">
    <source>
        <dbReference type="ARBA" id="ARBA00023180"/>
    </source>
</evidence>
<dbReference type="PANTHER" id="PTHR48006">
    <property type="entry name" value="LEUCINE-RICH REPEAT-CONTAINING PROTEIN DDB_G0281931-RELATED"/>
    <property type="match status" value="1"/>
</dbReference>
<evidence type="ECO:0000256" key="4">
    <source>
        <dbReference type="ARBA" id="ARBA00022553"/>
    </source>
</evidence>
<evidence type="ECO:0000256" key="17">
    <source>
        <dbReference type="ARBA" id="ARBA00047899"/>
    </source>
</evidence>
<accession>A0AAV1E2B7</accession>
<keyword evidence="5" id="KW-0433">Leucine-rich repeat</keyword>
<evidence type="ECO:0000256" key="9">
    <source>
        <dbReference type="ARBA" id="ARBA00022737"/>
    </source>
</evidence>
<sequence>MEMKDSSLKEKVVLWAYVLVLYGVVISCCFKTALGMFISRDCLYKICSPYAAYSSPFNCTNRVSRPDSSTVNYILRLQPLSTADNGFYCSSDVVMTFRGLIKCNCSVANRTLRVAYIDFSNMNLNGTLPNSIGKLTYLYHFYLSICGVENKGDEIFQVSLILYCEIIYMPQINNIPNWELNDMLVIRDLSGNQLSGLIPPSLTNLTQLSYLNLCYNNLEGPIPAFNGTNKALQSLYLCSNRLNGSIPEGLGQLSSLLYLKLQDNQIHGWIPKEMGNLKSLEQLYLRNNNFSGELPESIGELKKLRYINFNGNIPDAIGQLPALRSLWLGGNNFSGPLPKAFSSQEIFSLTITDVSGGGRGNSFPDLRSLKNLKFLTLRNCSLTGSIPTYIGQLVKLTQLDLSFNELSGDIPLSWPKNFSTLFLRSNKLNGSLPSWAFNGTNGINVDVSDNRLFNNATVFPNGTISSDKNLFACCINSSDVKNKWLDVNYQCENDFAKFDRVYINCGGNDTYIDGNYYESDLNPDGRSTFVLSNNSAWGYSSMGSYIYASNDQYVFSQTCNVSNIADAPLYTGARVAPISLKYYAFCLRNDNYTVRLDFAEIGWDPASILQGRRVFNVDIQGKRALQDFNIEEQAKGIYRNVSREFPVVVDKNKLEIHFYWSGKGSISVPLYYGPLISAIAVSAVPKPPKRLSALSIGAIAGSSFIFVGLILALLWMFGLIGGNKTKKDGVELYPGGIFNFQEIKTATNNFDATKKIGHTGNVYKGMLTDSTEVAVKQLSVKSKQETHQIINEIGMIYALQHPNIAKPMGCCVKERQVLLVYNYMENISLQHVLFDSDDEEVRSKLNWRARFKIILGMAKGLAFLHEESKLDIIHSNIKPTNILLDKDFNVRISDFRYSELHDGQSNKEETTFRNMPRAKDTGHMAPEYMQGLPLTPKADVYSFGLVTLEIISGLPHIIVKAKEDIQLLNTAYKYHEEGCLEALIETKLNQSKDYKHNEVVTILYLAMQCVSPSFDLRPAMSEVVQILEGKKKFKGKRINPSPVIESSPNVVTPTSESSAKSELISEDESSTIN</sequence>
<dbReference type="Gene3D" id="3.80.10.10">
    <property type="entry name" value="Ribonuclease Inhibitor"/>
    <property type="match status" value="2"/>
</dbReference>
<dbReference type="InterPro" id="IPR003591">
    <property type="entry name" value="Leu-rich_rpt_typical-subtyp"/>
</dbReference>
<dbReference type="InterPro" id="IPR001611">
    <property type="entry name" value="Leu-rich_rpt"/>
</dbReference>
<dbReference type="Gene3D" id="3.30.200.20">
    <property type="entry name" value="Phosphorylase Kinase, domain 1"/>
    <property type="match status" value="1"/>
</dbReference>
<keyword evidence="12" id="KW-0067">ATP-binding</keyword>
<keyword evidence="9" id="KW-0677">Repeat</keyword>
<keyword evidence="13 20" id="KW-1133">Transmembrane helix</keyword>
<evidence type="ECO:0000259" key="21">
    <source>
        <dbReference type="PROSITE" id="PS50011"/>
    </source>
</evidence>
<dbReference type="InterPro" id="IPR055414">
    <property type="entry name" value="LRR_R13L4/SHOC2-like"/>
</dbReference>
<keyword evidence="10" id="KW-0547">Nucleotide-binding</keyword>
<name>A0AAV1E2B7_OLDCO</name>
<dbReference type="SUPFAM" id="SSF56112">
    <property type="entry name" value="Protein kinase-like (PK-like)"/>
    <property type="match status" value="1"/>
</dbReference>
<organism evidence="22 23">
    <name type="scientific">Oldenlandia corymbosa var. corymbosa</name>
    <dbReference type="NCBI Taxonomy" id="529605"/>
    <lineage>
        <taxon>Eukaryota</taxon>
        <taxon>Viridiplantae</taxon>
        <taxon>Streptophyta</taxon>
        <taxon>Embryophyta</taxon>
        <taxon>Tracheophyta</taxon>
        <taxon>Spermatophyta</taxon>
        <taxon>Magnoliopsida</taxon>
        <taxon>eudicotyledons</taxon>
        <taxon>Gunneridae</taxon>
        <taxon>Pentapetalae</taxon>
        <taxon>asterids</taxon>
        <taxon>lamiids</taxon>
        <taxon>Gentianales</taxon>
        <taxon>Rubiaceae</taxon>
        <taxon>Rubioideae</taxon>
        <taxon>Spermacoceae</taxon>
        <taxon>Hedyotis-Oldenlandia complex</taxon>
        <taxon>Oldenlandia</taxon>
    </lineage>
</organism>
<dbReference type="SUPFAM" id="SSF52058">
    <property type="entry name" value="L domain-like"/>
    <property type="match status" value="1"/>
</dbReference>
<keyword evidence="6" id="KW-0808">Transferase</keyword>
<proteinExistence type="predicted"/>
<keyword evidence="15" id="KW-0675">Receptor</keyword>
<keyword evidence="8" id="KW-0732">Signal</keyword>
<keyword evidence="11" id="KW-0418">Kinase</keyword>
<dbReference type="Pfam" id="PF23598">
    <property type="entry name" value="LRR_14"/>
    <property type="match status" value="1"/>
</dbReference>
<dbReference type="PANTHER" id="PTHR48006:SF44">
    <property type="entry name" value="PROTEIN KINASE DOMAIN-CONTAINING PROTEIN"/>
    <property type="match status" value="1"/>
</dbReference>
<evidence type="ECO:0000256" key="15">
    <source>
        <dbReference type="ARBA" id="ARBA00023170"/>
    </source>
</evidence>
<dbReference type="FunFam" id="1.10.510.10:FF:001023">
    <property type="entry name" value="Os07g0541700 protein"/>
    <property type="match status" value="1"/>
</dbReference>
<dbReference type="InterPro" id="IPR011009">
    <property type="entry name" value="Kinase-like_dom_sf"/>
</dbReference>
<evidence type="ECO:0000256" key="19">
    <source>
        <dbReference type="SAM" id="MobiDB-lite"/>
    </source>
</evidence>
<evidence type="ECO:0000256" key="18">
    <source>
        <dbReference type="ARBA" id="ARBA00048679"/>
    </source>
</evidence>
<evidence type="ECO:0000256" key="8">
    <source>
        <dbReference type="ARBA" id="ARBA00022729"/>
    </source>
</evidence>
<dbReference type="Pfam" id="PF00560">
    <property type="entry name" value="LRR_1"/>
    <property type="match status" value="3"/>
</dbReference>
<dbReference type="EMBL" id="OX459124">
    <property type="protein sequence ID" value="CAI9113452.1"/>
    <property type="molecule type" value="Genomic_DNA"/>
</dbReference>